<evidence type="ECO:0000256" key="6">
    <source>
        <dbReference type="ARBA" id="ARBA00034617"/>
    </source>
</evidence>
<comment type="catalytic activity">
    <reaction evidence="6">
        <text>Couples ATP hydrolysis with the unwinding of duplex DNA by translocating in the 3'-5' direction.</text>
        <dbReference type="EC" id="5.6.2.4"/>
    </reaction>
</comment>
<protein>
    <recommendedName>
        <fullName evidence="7">DNA 3'-5' helicase</fullName>
        <ecNumber evidence="7">5.6.2.4</ecNumber>
    </recommendedName>
</protein>
<dbReference type="GO" id="GO:0043138">
    <property type="term" value="F:3'-5' DNA helicase activity"/>
    <property type="evidence" value="ECO:0007669"/>
    <property type="project" value="UniProtKB-EC"/>
</dbReference>
<dbReference type="RefSeq" id="WP_057895720.1">
    <property type="nucleotide sequence ID" value="NZ_AZEH01000025.1"/>
</dbReference>
<evidence type="ECO:0000256" key="4">
    <source>
        <dbReference type="ARBA" id="ARBA00023125"/>
    </source>
</evidence>
<dbReference type="SUPFAM" id="SSF52540">
    <property type="entry name" value="P-loop containing nucleoside triphosphate hydrolases"/>
    <property type="match status" value="1"/>
</dbReference>
<dbReference type="InterPro" id="IPR014001">
    <property type="entry name" value="Helicase_ATP-bd"/>
</dbReference>
<feature type="domain" description="Helicase C-terminal" evidence="9">
    <location>
        <begin position="533"/>
        <end position="685"/>
    </location>
</feature>
<evidence type="ECO:0000313" key="10">
    <source>
        <dbReference type="EMBL" id="KRL05372.1"/>
    </source>
</evidence>
<comment type="similarity">
    <text evidence="1">Belongs to the helicase family. RecQ subfamily.</text>
</comment>
<evidence type="ECO:0000256" key="7">
    <source>
        <dbReference type="ARBA" id="ARBA00034808"/>
    </source>
</evidence>
<keyword evidence="2" id="KW-0547">Nucleotide-binding</keyword>
<organism evidence="10 11">
    <name type="scientific">Liquorilactobacillus oeni DSM 19972</name>
    <dbReference type="NCBI Taxonomy" id="1423777"/>
    <lineage>
        <taxon>Bacteria</taxon>
        <taxon>Bacillati</taxon>
        <taxon>Bacillota</taxon>
        <taxon>Bacilli</taxon>
        <taxon>Lactobacillales</taxon>
        <taxon>Lactobacillaceae</taxon>
        <taxon>Liquorilactobacillus</taxon>
    </lineage>
</organism>
<reference evidence="10 11" key="1">
    <citation type="journal article" date="2015" name="Genome Announc.">
        <title>Expanding the biotechnology potential of lactobacilli through comparative genomics of 213 strains and associated genera.</title>
        <authorList>
            <person name="Sun Z."/>
            <person name="Harris H.M."/>
            <person name="McCann A."/>
            <person name="Guo C."/>
            <person name="Argimon S."/>
            <person name="Zhang W."/>
            <person name="Yang X."/>
            <person name="Jeffery I.B."/>
            <person name="Cooney J.C."/>
            <person name="Kagawa T.F."/>
            <person name="Liu W."/>
            <person name="Song Y."/>
            <person name="Salvetti E."/>
            <person name="Wrobel A."/>
            <person name="Rasinkangas P."/>
            <person name="Parkhill J."/>
            <person name="Rea M.C."/>
            <person name="O'Sullivan O."/>
            <person name="Ritari J."/>
            <person name="Douillard F.P."/>
            <person name="Paul Ross R."/>
            <person name="Yang R."/>
            <person name="Briner A.E."/>
            <person name="Felis G.E."/>
            <person name="de Vos W.M."/>
            <person name="Barrangou R."/>
            <person name="Klaenhammer T.R."/>
            <person name="Caufield P.W."/>
            <person name="Cui Y."/>
            <person name="Zhang H."/>
            <person name="O'Toole P.W."/>
        </authorList>
    </citation>
    <scope>NUCLEOTIDE SEQUENCE [LARGE SCALE GENOMIC DNA]</scope>
    <source>
        <strain evidence="10 11">DSM 19972</strain>
    </source>
</reference>
<dbReference type="GO" id="GO:0006310">
    <property type="term" value="P:DNA recombination"/>
    <property type="evidence" value="ECO:0007669"/>
    <property type="project" value="TreeGrafter"/>
</dbReference>
<dbReference type="Proteomes" id="UP000051686">
    <property type="component" value="Unassembled WGS sequence"/>
</dbReference>
<dbReference type="STRING" id="1423777.FD46_GL000775"/>
<sequence>MIENKIKELIRSRRNSIVVLMGFDKEVLPVSSKYFTFDIDYYDKLNLDVIREQVVDEVIDNRTFDEPYKWMTIEEYQFFKEQLIINKMPVFVLANNLYDKQYPYRRTLSNVDNIYHYLYYQEDNELEPEQEKLLENVSFFYGQIDYSKQTGNYYVTYPEFEEKIEIVPYYEASPINVDYSVEYPLENIQRIELSDDEIPFLDLESEILTKSSKPNIVLFFSGAADTLPNKYLERLNIISAFSEVNFYFSTLSIRRQIIENEDEYIKILKDIYGYDSYREIKFYKNIESHLKETINISQAQIIDDIVIQAENAMHGESFRDVYITASTGAGKSVMFQIPALYLAEKYFNDKPLTLVISPLIGLMNDQVDNMRRKGVNTSATINGNTPPFEKEKILAKVQSQEVDILYLSPETLQARSDIKMLIGDRSIGVVIIDEAHIVTTWGKSFRADYWYLGIYLAKLRKKYKFPIVTFTATAIYGGREDMYLDTRNSLNMISPISYFGDVRRDDLLMSVRSSEKDLDAEGRDYRKTKNTLALKHLKMAMKKKQKSLLYFPTVRLLIDFYNFVVQNEPEIAKKTGKYFGTLQKEEKDEVLSEYKSGELQFILATKAFGMGIDIPDITNVYHYAPTGNVVDYIQEIGRAARDKSKVPHGFGMIDFLSRDMNEVRQLHGMSAIRKDQILEVMRKILSVYKEKGNNRNLIISPEDFKYIFVQNKRDEDSLDNKVKTVLLMIEKDFSSPNKLGYSPFVARPRSLFGNDLIFVTSELEVTLIKSRLGKYFSKEVDLKSNTYAAVYQVNLSGIWEKYYKRMSFPSFKFALFNVDERKKLEHKNLFEKFAYTSGVEVALNNNITIENLLSHYKIILNSFENFINKQKITGSQFTIDGLGDHFMRSLKISDKFEARAFAQAIINSAFEFGKIKDIKFIAERTNSSENKQRYIIYQDGDVFSRFIMGSITNILKPDDNFVKETNKVISFYFRSRGDDIDAKIAALGIGEARKMLNYQIIGGNNPQIYLRMNSVYPLEKAIKQGKFYQNNILQDVQLKHYTSVEMLKYLFMKEQPEPSVKKRIINYSKWFWDNIENYFMGILPNEVRDVLSKKSEN</sequence>
<dbReference type="PROSITE" id="PS51194">
    <property type="entry name" value="HELICASE_CTER"/>
    <property type="match status" value="1"/>
</dbReference>
<dbReference type="InterPro" id="IPR001650">
    <property type="entry name" value="Helicase_C-like"/>
</dbReference>
<dbReference type="SMART" id="SM00490">
    <property type="entry name" value="HELICc"/>
    <property type="match status" value="1"/>
</dbReference>
<evidence type="ECO:0000259" key="9">
    <source>
        <dbReference type="PROSITE" id="PS51194"/>
    </source>
</evidence>
<dbReference type="GO" id="GO:0005524">
    <property type="term" value="F:ATP binding"/>
    <property type="evidence" value="ECO:0007669"/>
    <property type="project" value="UniProtKB-KW"/>
</dbReference>
<dbReference type="InterPro" id="IPR027417">
    <property type="entry name" value="P-loop_NTPase"/>
</dbReference>
<dbReference type="PROSITE" id="PS51192">
    <property type="entry name" value="HELICASE_ATP_BIND_1"/>
    <property type="match status" value="1"/>
</dbReference>
<evidence type="ECO:0000256" key="1">
    <source>
        <dbReference type="ARBA" id="ARBA00005446"/>
    </source>
</evidence>
<name>A0A0R1MBC3_9LACO</name>
<keyword evidence="4" id="KW-0238">DNA-binding</keyword>
<dbReference type="PANTHER" id="PTHR13710">
    <property type="entry name" value="DNA HELICASE RECQ FAMILY MEMBER"/>
    <property type="match status" value="1"/>
</dbReference>
<dbReference type="GO" id="GO:0009378">
    <property type="term" value="F:four-way junction helicase activity"/>
    <property type="evidence" value="ECO:0007669"/>
    <property type="project" value="TreeGrafter"/>
</dbReference>
<evidence type="ECO:0000256" key="2">
    <source>
        <dbReference type="ARBA" id="ARBA00022741"/>
    </source>
</evidence>
<comment type="caution">
    <text evidence="10">The sequence shown here is derived from an EMBL/GenBank/DDBJ whole genome shotgun (WGS) entry which is preliminary data.</text>
</comment>
<dbReference type="GO" id="GO:0006281">
    <property type="term" value="P:DNA repair"/>
    <property type="evidence" value="ECO:0007669"/>
    <property type="project" value="TreeGrafter"/>
</dbReference>
<keyword evidence="10" id="KW-0347">Helicase</keyword>
<gene>
    <name evidence="10" type="ORF">FD46_GL000775</name>
</gene>
<dbReference type="Pfam" id="PF00270">
    <property type="entry name" value="DEAD"/>
    <property type="match status" value="1"/>
</dbReference>
<dbReference type="OrthoDB" id="9763310at2"/>
<dbReference type="InterPro" id="IPR011545">
    <property type="entry name" value="DEAD/DEAH_box_helicase_dom"/>
</dbReference>
<keyword evidence="10" id="KW-0378">Hydrolase</keyword>
<evidence type="ECO:0000313" key="11">
    <source>
        <dbReference type="Proteomes" id="UP000051686"/>
    </source>
</evidence>
<dbReference type="GO" id="GO:0005737">
    <property type="term" value="C:cytoplasm"/>
    <property type="evidence" value="ECO:0007669"/>
    <property type="project" value="TreeGrafter"/>
</dbReference>
<evidence type="ECO:0000256" key="3">
    <source>
        <dbReference type="ARBA" id="ARBA00022840"/>
    </source>
</evidence>
<dbReference type="EMBL" id="AZEH01000025">
    <property type="protein sequence ID" value="KRL05372.1"/>
    <property type="molecule type" value="Genomic_DNA"/>
</dbReference>
<dbReference type="AlphaFoldDB" id="A0A0R1MBC3"/>
<dbReference type="PATRIC" id="fig|1423777.3.peg.798"/>
<keyword evidence="5" id="KW-0413">Isomerase</keyword>
<dbReference type="CDD" id="cd17920">
    <property type="entry name" value="DEXHc_RecQ"/>
    <property type="match status" value="1"/>
</dbReference>
<dbReference type="Pfam" id="PF00271">
    <property type="entry name" value="Helicase_C"/>
    <property type="match status" value="1"/>
</dbReference>
<proteinExistence type="inferred from homology"/>
<dbReference type="SMART" id="SM00487">
    <property type="entry name" value="DEXDc"/>
    <property type="match status" value="1"/>
</dbReference>
<feature type="domain" description="Helicase ATP-binding" evidence="8">
    <location>
        <begin position="312"/>
        <end position="492"/>
    </location>
</feature>
<dbReference type="Gene3D" id="3.40.50.300">
    <property type="entry name" value="P-loop containing nucleotide triphosphate hydrolases"/>
    <property type="match status" value="2"/>
</dbReference>
<keyword evidence="11" id="KW-1185">Reference proteome</keyword>
<evidence type="ECO:0000256" key="5">
    <source>
        <dbReference type="ARBA" id="ARBA00023235"/>
    </source>
</evidence>
<accession>A0A0R1MBC3</accession>
<keyword evidence="3" id="KW-0067">ATP-binding</keyword>
<evidence type="ECO:0000259" key="8">
    <source>
        <dbReference type="PROSITE" id="PS51192"/>
    </source>
</evidence>
<dbReference type="PANTHER" id="PTHR13710:SF105">
    <property type="entry name" value="ATP-DEPENDENT DNA HELICASE Q1"/>
    <property type="match status" value="1"/>
</dbReference>
<dbReference type="GO" id="GO:0003677">
    <property type="term" value="F:DNA binding"/>
    <property type="evidence" value="ECO:0007669"/>
    <property type="project" value="UniProtKB-KW"/>
</dbReference>
<dbReference type="GO" id="GO:0005694">
    <property type="term" value="C:chromosome"/>
    <property type="evidence" value="ECO:0007669"/>
    <property type="project" value="TreeGrafter"/>
</dbReference>
<dbReference type="EC" id="5.6.2.4" evidence="7"/>